<proteinExistence type="predicted"/>
<sequence length="136" mass="13158">MKFVVAVVMLALAFGTESSVIPWAAPLSYTAVSGPGVVAVAPGHLGSVAIQAKTIAAAPAAVVAAHAPVAPLVAAHAWGPAPAAVAVAAAPAVVAHAAPAIVAGPAVVAAPAIVAEVDTMLPNLLQFILKPLSLDF</sequence>
<organism evidence="2 3">
    <name type="scientific">Hermetia illucens</name>
    <name type="common">Black soldier fly</name>
    <dbReference type="NCBI Taxonomy" id="343691"/>
    <lineage>
        <taxon>Eukaryota</taxon>
        <taxon>Metazoa</taxon>
        <taxon>Ecdysozoa</taxon>
        <taxon>Arthropoda</taxon>
        <taxon>Hexapoda</taxon>
        <taxon>Insecta</taxon>
        <taxon>Pterygota</taxon>
        <taxon>Neoptera</taxon>
        <taxon>Endopterygota</taxon>
        <taxon>Diptera</taxon>
        <taxon>Brachycera</taxon>
        <taxon>Stratiomyomorpha</taxon>
        <taxon>Stratiomyidae</taxon>
        <taxon>Hermetiinae</taxon>
        <taxon>Hermetia</taxon>
    </lineage>
</organism>
<reference evidence="2 3" key="1">
    <citation type="submission" date="2020-11" db="EMBL/GenBank/DDBJ databases">
        <authorList>
            <person name="Wallbank WR R."/>
            <person name="Pardo Diaz C."/>
            <person name="Kozak K."/>
            <person name="Martin S."/>
            <person name="Jiggins C."/>
            <person name="Moest M."/>
            <person name="Warren A I."/>
            <person name="Generalovic N T."/>
            <person name="Byers J.R.P. K."/>
            <person name="Montejo-Kovacevich G."/>
            <person name="Yen C E."/>
        </authorList>
    </citation>
    <scope>NUCLEOTIDE SEQUENCE [LARGE SCALE GENOMIC DNA]</scope>
</reference>
<feature type="chain" id="PRO_5031426362" evidence="1">
    <location>
        <begin position="19"/>
        <end position="136"/>
    </location>
</feature>
<dbReference type="AlphaFoldDB" id="A0A7R8UEP2"/>
<feature type="signal peptide" evidence="1">
    <location>
        <begin position="1"/>
        <end position="18"/>
    </location>
</feature>
<dbReference type="Proteomes" id="UP000594454">
    <property type="component" value="Chromosome 1"/>
</dbReference>
<gene>
    <name evidence="2" type="ORF">HERILL_LOCUS2533</name>
</gene>
<name>A0A7R8UEP2_HERIL</name>
<keyword evidence="3" id="KW-1185">Reference proteome</keyword>
<evidence type="ECO:0000313" key="3">
    <source>
        <dbReference type="Proteomes" id="UP000594454"/>
    </source>
</evidence>
<evidence type="ECO:0000313" key="2">
    <source>
        <dbReference type="EMBL" id="CAD7079313.1"/>
    </source>
</evidence>
<protein>
    <submittedName>
        <fullName evidence="2">Uncharacterized protein</fullName>
    </submittedName>
</protein>
<evidence type="ECO:0000256" key="1">
    <source>
        <dbReference type="SAM" id="SignalP"/>
    </source>
</evidence>
<accession>A0A7R8UEP2</accession>
<dbReference type="EMBL" id="LR899009">
    <property type="protein sequence ID" value="CAD7079313.1"/>
    <property type="molecule type" value="Genomic_DNA"/>
</dbReference>
<dbReference type="InParanoid" id="A0A7R8UEP2"/>
<keyword evidence="1" id="KW-0732">Signal</keyword>